<name>A0ABW5D3A0_9BACT</name>
<evidence type="ECO:0000256" key="1">
    <source>
        <dbReference type="SAM" id="Phobius"/>
    </source>
</evidence>
<dbReference type="Pfam" id="PF09323">
    <property type="entry name" value="DUF1980"/>
    <property type="match status" value="1"/>
</dbReference>
<accession>A0ABW5D3A0</accession>
<feature type="domain" description="DUF1980" evidence="3">
    <location>
        <begin position="174"/>
        <end position="262"/>
    </location>
</feature>
<dbReference type="Proteomes" id="UP001597375">
    <property type="component" value="Unassembled WGS sequence"/>
</dbReference>
<dbReference type="InterPro" id="IPR015402">
    <property type="entry name" value="DUF1980"/>
</dbReference>
<proteinExistence type="predicted"/>
<dbReference type="NCBIfam" id="TIGR03943">
    <property type="entry name" value="TIGR03943 family putative permease subunit"/>
    <property type="match status" value="1"/>
</dbReference>
<sequence length="271" mass="30049">MKPEIRRILFSLAVLLWAGCLLYFYGSGRIVKYLAPDFRPIALAGGLGLAVMGLFNLLTAFREADCGHDHGSDGHDHEGGDMNPWTTFLIMVVPIACSIAWTKDGFSESTLARKGLYEDAAPESTVFLGSVLPPLTMEEIEKSHRKTSDGFYEFSLMELFFATGDRELQGLLEGLKVETEGRIVEEKSRNESGTRMRLYRMFMTCCVADSRAIPIVLEFGKEPPLLPQNGWVRVAGTMTFPEENGTLQAVLEVERATAGEVPAEEKFLIGR</sequence>
<keyword evidence="1" id="KW-0472">Membrane</keyword>
<feature type="transmembrane region" description="Helical" evidence="1">
    <location>
        <begin position="7"/>
        <end position="26"/>
    </location>
</feature>
<evidence type="ECO:0000313" key="5">
    <source>
        <dbReference type="Proteomes" id="UP001597375"/>
    </source>
</evidence>
<evidence type="ECO:0000313" key="4">
    <source>
        <dbReference type="EMBL" id="MFD2255184.1"/>
    </source>
</evidence>
<gene>
    <name evidence="4" type="ORF">ACFSSA_00720</name>
</gene>
<dbReference type="InterPro" id="IPR052955">
    <property type="entry name" value="UPF0703_membrane_permease"/>
</dbReference>
<feature type="transmembrane region" description="Helical" evidence="1">
    <location>
        <begin position="38"/>
        <end position="61"/>
    </location>
</feature>
<dbReference type="InterPro" id="IPR048447">
    <property type="entry name" value="DUF1980_C"/>
</dbReference>
<evidence type="ECO:0000259" key="3">
    <source>
        <dbReference type="Pfam" id="PF21537"/>
    </source>
</evidence>
<keyword evidence="1" id="KW-1133">Transmembrane helix</keyword>
<feature type="domain" description="DUF1980" evidence="2">
    <location>
        <begin position="13"/>
        <end position="115"/>
    </location>
</feature>
<keyword evidence="5" id="KW-1185">Reference proteome</keyword>
<dbReference type="PANTHER" id="PTHR40047:SF1">
    <property type="entry name" value="UPF0703 PROTEIN YCGQ"/>
    <property type="match status" value="1"/>
</dbReference>
<dbReference type="Pfam" id="PF21537">
    <property type="entry name" value="DUF1980_C"/>
    <property type="match status" value="1"/>
</dbReference>
<dbReference type="InterPro" id="IPR048493">
    <property type="entry name" value="DUF1980_N"/>
</dbReference>
<protein>
    <submittedName>
        <fullName evidence="4">TIGR03943 family putative permease subunit</fullName>
    </submittedName>
</protein>
<dbReference type="PROSITE" id="PS51257">
    <property type="entry name" value="PROKAR_LIPOPROTEIN"/>
    <property type="match status" value="1"/>
</dbReference>
<organism evidence="4 5">
    <name type="scientific">Luteolibacter algae</name>
    <dbReference type="NCBI Taxonomy" id="454151"/>
    <lineage>
        <taxon>Bacteria</taxon>
        <taxon>Pseudomonadati</taxon>
        <taxon>Verrucomicrobiota</taxon>
        <taxon>Verrucomicrobiia</taxon>
        <taxon>Verrucomicrobiales</taxon>
        <taxon>Verrucomicrobiaceae</taxon>
        <taxon>Luteolibacter</taxon>
    </lineage>
</organism>
<reference evidence="5" key="1">
    <citation type="journal article" date="2019" name="Int. J. Syst. Evol. Microbiol.">
        <title>The Global Catalogue of Microorganisms (GCM) 10K type strain sequencing project: providing services to taxonomists for standard genome sequencing and annotation.</title>
        <authorList>
            <consortium name="The Broad Institute Genomics Platform"/>
            <consortium name="The Broad Institute Genome Sequencing Center for Infectious Disease"/>
            <person name="Wu L."/>
            <person name="Ma J."/>
        </authorList>
    </citation>
    <scope>NUCLEOTIDE SEQUENCE [LARGE SCALE GENOMIC DNA]</scope>
    <source>
        <strain evidence="5">CGMCC 4.7106</strain>
    </source>
</reference>
<dbReference type="EMBL" id="JBHUIT010000001">
    <property type="protein sequence ID" value="MFD2255184.1"/>
    <property type="molecule type" value="Genomic_DNA"/>
</dbReference>
<evidence type="ECO:0000259" key="2">
    <source>
        <dbReference type="Pfam" id="PF09323"/>
    </source>
</evidence>
<dbReference type="RefSeq" id="WP_386817846.1">
    <property type="nucleotide sequence ID" value="NZ_JBHUIT010000001.1"/>
</dbReference>
<dbReference type="PANTHER" id="PTHR40047">
    <property type="entry name" value="UPF0703 PROTEIN YCGQ"/>
    <property type="match status" value="1"/>
</dbReference>
<comment type="caution">
    <text evidence="4">The sequence shown here is derived from an EMBL/GenBank/DDBJ whole genome shotgun (WGS) entry which is preliminary data.</text>
</comment>
<keyword evidence="1" id="KW-0812">Transmembrane</keyword>